<evidence type="ECO:0000313" key="2">
    <source>
        <dbReference type="WBParaSite" id="ALUE_0001725501-mRNA-1"/>
    </source>
</evidence>
<dbReference type="AlphaFoldDB" id="A0A0M3IG59"/>
<sequence>MKKSQMRFGDEQLRQLSVTRKQYWIILNVVYIMHSADKMPQSCGIHLREIPVASHNIRVVLVSEAAEWLSGYIMKELLEAYVELDR</sequence>
<accession>A0A0M3IG59</accession>
<dbReference type="Proteomes" id="UP000036681">
    <property type="component" value="Unplaced"/>
</dbReference>
<name>A0A0M3IG59_ASCLU</name>
<organism evidence="1 2">
    <name type="scientific">Ascaris lumbricoides</name>
    <name type="common">Giant roundworm</name>
    <dbReference type="NCBI Taxonomy" id="6252"/>
    <lineage>
        <taxon>Eukaryota</taxon>
        <taxon>Metazoa</taxon>
        <taxon>Ecdysozoa</taxon>
        <taxon>Nematoda</taxon>
        <taxon>Chromadorea</taxon>
        <taxon>Rhabditida</taxon>
        <taxon>Spirurina</taxon>
        <taxon>Ascaridomorpha</taxon>
        <taxon>Ascaridoidea</taxon>
        <taxon>Ascarididae</taxon>
        <taxon>Ascaris</taxon>
    </lineage>
</organism>
<protein>
    <submittedName>
        <fullName evidence="2">Uncharacterized protein</fullName>
    </submittedName>
</protein>
<reference evidence="2" key="1">
    <citation type="submission" date="2017-02" db="UniProtKB">
        <authorList>
            <consortium name="WormBaseParasite"/>
        </authorList>
    </citation>
    <scope>IDENTIFICATION</scope>
</reference>
<proteinExistence type="predicted"/>
<dbReference type="WBParaSite" id="ALUE_0001725501-mRNA-1">
    <property type="protein sequence ID" value="ALUE_0001725501-mRNA-1"/>
    <property type="gene ID" value="ALUE_0001725501"/>
</dbReference>
<keyword evidence="1" id="KW-1185">Reference proteome</keyword>
<evidence type="ECO:0000313" key="1">
    <source>
        <dbReference type="Proteomes" id="UP000036681"/>
    </source>
</evidence>